<sequence length="104" mass="12607">MQLNVSSDEDEVFLFERVVSHLQTTYKHTLEDAVRLVNEYYSNFTDPIFCKKFHIPVQNIDFFGHIEARGMADRVHYYQGLGHVPDERAFIDWQREIWIRRRHH</sequence>
<dbReference type="EMBL" id="JACOGF010000005">
    <property type="protein sequence ID" value="MBC3918115.1"/>
    <property type="molecule type" value="Genomic_DNA"/>
</dbReference>
<organism evidence="1 2">
    <name type="scientific">Undibacterium hunanense</name>
    <dbReference type="NCBI Taxonomy" id="2762292"/>
    <lineage>
        <taxon>Bacteria</taxon>
        <taxon>Pseudomonadati</taxon>
        <taxon>Pseudomonadota</taxon>
        <taxon>Betaproteobacteria</taxon>
        <taxon>Burkholderiales</taxon>
        <taxon>Oxalobacteraceae</taxon>
        <taxon>Undibacterium</taxon>
    </lineage>
</organism>
<dbReference type="RefSeq" id="WP_186947391.1">
    <property type="nucleotide sequence ID" value="NZ_JACOGF010000005.1"/>
</dbReference>
<protein>
    <submittedName>
        <fullName evidence="1">Uncharacterized protein</fullName>
    </submittedName>
</protein>
<name>A0ABR6ZQE0_9BURK</name>
<dbReference type="Proteomes" id="UP000650424">
    <property type="component" value="Unassembled WGS sequence"/>
</dbReference>
<evidence type="ECO:0000313" key="2">
    <source>
        <dbReference type="Proteomes" id="UP000650424"/>
    </source>
</evidence>
<proteinExistence type="predicted"/>
<evidence type="ECO:0000313" key="1">
    <source>
        <dbReference type="EMBL" id="MBC3918115.1"/>
    </source>
</evidence>
<gene>
    <name evidence="1" type="ORF">H8L32_11555</name>
</gene>
<comment type="caution">
    <text evidence="1">The sequence shown here is derived from an EMBL/GenBank/DDBJ whole genome shotgun (WGS) entry which is preliminary data.</text>
</comment>
<keyword evidence="2" id="KW-1185">Reference proteome</keyword>
<reference evidence="1 2" key="1">
    <citation type="submission" date="2020-08" db="EMBL/GenBank/DDBJ databases">
        <title>Novel species isolated from subtropical streams in China.</title>
        <authorList>
            <person name="Lu H."/>
        </authorList>
    </citation>
    <scope>NUCLEOTIDE SEQUENCE [LARGE SCALE GENOMIC DNA]</scope>
    <source>
        <strain evidence="1 2">CY18W</strain>
    </source>
</reference>
<accession>A0ABR6ZQE0</accession>